<reference evidence="1" key="1">
    <citation type="submission" date="2021-01" db="EMBL/GenBank/DDBJ databases">
        <title>Whole genome shotgun sequence of Rugosimonospora africana NBRC 104875.</title>
        <authorList>
            <person name="Komaki H."/>
            <person name="Tamura T."/>
        </authorList>
    </citation>
    <scope>NUCLEOTIDE SEQUENCE</scope>
    <source>
        <strain evidence="1">NBRC 104875</strain>
    </source>
</reference>
<comment type="caution">
    <text evidence="1">The sequence shown here is derived from an EMBL/GenBank/DDBJ whole genome shotgun (WGS) entry which is preliminary data.</text>
</comment>
<gene>
    <name evidence="1" type="ORF">Raf01_43040</name>
</gene>
<proteinExistence type="predicted"/>
<dbReference type="CDD" id="cd00352">
    <property type="entry name" value="Gn_AT_II"/>
    <property type="match status" value="1"/>
</dbReference>
<evidence type="ECO:0000313" key="1">
    <source>
        <dbReference type="EMBL" id="GIH16132.1"/>
    </source>
</evidence>
<organism evidence="1 2">
    <name type="scientific">Rugosimonospora africana</name>
    <dbReference type="NCBI Taxonomy" id="556532"/>
    <lineage>
        <taxon>Bacteria</taxon>
        <taxon>Bacillati</taxon>
        <taxon>Actinomycetota</taxon>
        <taxon>Actinomycetes</taxon>
        <taxon>Micromonosporales</taxon>
        <taxon>Micromonosporaceae</taxon>
        <taxon>Rugosimonospora</taxon>
    </lineage>
</organism>
<keyword evidence="2" id="KW-1185">Reference proteome</keyword>
<evidence type="ECO:0000313" key="2">
    <source>
        <dbReference type="Proteomes" id="UP000642748"/>
    </source>
</evidence>
<dbReference type="RefSeq" id="WP_203919719.1">
    <property type="nucleotide sequence ID" value="NZ_BONZ01000039.1"/>
</dbReference>
<dbReference type="Gene3D" id="3.60.20.10">
    <property type="entry name" value="Glutamine Phosphoribosylpyrophosphate, subunit 1, domain 1"/>
    <property type="match status" value="1"/>
</dbReference>
<accession>A0A8J3QUA4</accession>
<dbReference type="SUPFAM" id="SSF56235">
    <property type="entry name" value="N-terminal nucleophile aminohydrolases (Ntn hydrolases)"/>
    <property type="match status" value="1"/>
</dbReference>
<dbReference type="AlphaFoldDB" id="A0A8J3QUA4"/>
<dbReference type="Proteomes" id="UP000642748">
    <property type="component" value="Unassembled WGS sequence"/>
</dbReference>
<sequence>MCLLTFLPAGVAPDLDALHNGASCNNHGHGFAIVTDRGILVQRDLHADVLIEQFAQARRAHPQVPALFHSRFATHGDRTLDNCHPFAVSGDQRTVLAHNGILPWEVQPDQGDRRSDTRITCEDFLPRFGSLRLARHRLALQRWMGPDNKMVLLTVDRHYRQRAYILNENAGVWDGGIWYSNADYLPDRGYSTPADDGWGDPLWTGADWEDSTRCRHCWAQVYVSDLHCPICGCCTDCGQPAEACLCWTPTAGLPH</sequence>
<dbReference type="InterPro" id="IPR029055">
    <property type="entry name" value="Ntn_hydrolases_N"/>
</dbReference>
<name>A0A8J3QUA4_9ACTN</name>
<dbReference type="EMBL" id="BONZ01000039">
    <property type="protein sequence ID" value="GIH16132.1"/>
    <property type="molecule type" value="Genomic_DNA"/>
</dbReference>
<protein>
    <recommendedName>
        <fullName evidence="3">Glutamine amidotransferase</fullName>
    </recommendedName>
</protein>
<evidence type="ECO:0008006" key="3">
    <source>
        <dbReference type="Google" id="ProtNLM"/>
    </source>
</evidence>